<accession>A0A9E8KQ44</accession>
<dbReference type="Proteomes" id="UP001164472">
    <property type="component" value="Chromosome"/>
</dbReference>
<dbReference type="InterPro" id="IPR052931">
    <property type="entry name" value="Prophage_regulatory_activator"/>
</dbReference>
<gene>
    <name evidence="1" type="ORF">NNL22_14615</name>
</gene>
<keyword evidence="2" id="KW-1185">Reference proteome</keyword>
<dbReference type="RefSeq" id="WP_251811157.1">
    <property type="nucleotide sequence ID" value="NZ_CP101527.1"/>
</dbReference>
<organism evidence="1 2">
    <name type="scientific">Alkalimarinus sediminis</name>
    <dbReference type="NCBI Taxonomy" id="1632866"/>
    <lineage>
        <taxon>Bacteria</taxon>
        <taxon>Pseudomonadati</taxon>
        <taxon>Pseudomonadota</taxon>
        <taxon>Gammaproteobacteria</taxon>
        <taxon>Alteromonadales</taxon>
        <taxon>Alteromonadaceae</taxon>
        <taxon>Alkalimarinus</taxon>
    </lineage>
</organism>
<reference evidence="1" key="1">
    <citation type="submission" date="2022-07" db="EMBL/GenBank/DDBJ databases">
        <title>Alkalimarinus sp. nov., isolated from gut of a Alitta virens.</title>
        <authorList>
            <person name="Yang A.I."/>
            <person name="Shin N.-R."/>
        </authorList>
    </citation>
    <scope>NUCLEOTIDE SEQUENCE</scope>
    <source>
        <strain evidence="1">FA028</strain>
    </source>
</reference>
<dbReference type="PANTHER" id="PTHR36154:SF1">
    <property type="entry name" value="DNA-BINDING TRANSCRIPTIONAL ACTIVATOR ALPA"/>
    <property type="match status" value="1"/>
</dbReference>
<name>A0A9E8KQ44_9ALTE</name>
<dbReference type="EMBL" id="CP101527">
    <property type="protein sequence ID" value="UZW74242.1"/>
    <property type="molecule type" value="Genomic_DNA"/>
</dbReference>
<dbReference type="InterPro" id="IPR010260">
    <property type="entry name" value="AlpA"/>
</dbReference>
<dbReference type="KEGG" id="asem:NNL22_14615"/>
<protein>
    <submittedName>
        <fullName evidence="1">AlpA family transcriptional regulator</fullName>
    </submittedName>
</protein>
<proteinExistence type="predicted"/>
<sequence length="74" mass="8420">MTTLEQTPISILRRKQVEARTGLSRSTIYDKLNPNSPRYDSNFPRSIKLGVGAVGWLSSEIEGWLQSRIAESRR</sequence>
<dbReference type="AlphaFoldDB" id="A0A9E8KQ44"/>
<dbReference type="Pfam" id="PF05930">
    <property type="entry name" value="Phage_AlpA"/>
    <property type="match status" value="1"/>
</dbReference>
<evidence type="ECO:0000313" key="2">
    <source>
        <dbReference type="Proteomes" id="UP001164472"/>
    </source>
</evidence>
<dbReference type="Gene3D" id="1.10.238.160">
    <property type="match status" value="1"/>
</dbReference>
<dbReference type="PANTHER" id="PTHR36154">
    <property type="entry name" value="DNA-BINDING TRANSCRIPTIONAL ACTIVATOR ALPA"/>
    <property type="match status" value="1"/>
</dbReference>
<evidence type="ECO:0000313" key="1">
    <source>
        <dbReference type="EMBL" id="UZW74242.1"/>
    </source>
</evidence>